<accession>A0A0A9E610</accession>
<reference evidence="1" key="2">
    <citation type="journal article" date="2015" name="Data Brief">
        <title>Shoot transcriptome of the giant reed, Arundo donax.</title>
        <authorList>
            <person name="Barrero R.A."/>
            <person name="Guerrero F.D."/>
            <person name="Moolhuijzen P."/>
            <person name="Goolsby J.A."/>
            <person name="Tidwell J."/>
            <person name="Bellgard S.E."/>
            <person name="Bellgard M.I."/>
        </authorList>
    </citation>
    <scope>NUCLEOTIDE SEQUENCE</scope>
    <source>
        <tissue evidence="1">Shoot tissue taken approximately 20 cm above the soil surface</tissue>
    </source>
</reference>
<organism evidence="1">
    <name type="scientific">Arundo donax</name>
    <name type="common">Giant reed</name>
    <name type="synonym">Donax arundinaceus</name>
    <dbReference type="NCBI Taxonomy" id="35708"/>
    <lineage>
        <taxon>Eukaryota</taxon>
        <taxon>Viridiplantae</taxon>
        <taxon>Streptophyta</taxon>
        <taxon>Embryophyta</taxon>
        <taxon>Tracheophyta</taxon>
        <taxon>Spermatophyta</taxon>
        <taxon>Magnoliopsida</taxon>
        <taxon>Liliopsida</taxon>
        <taxon>Poales</taxon>
        <taxon>Poaceae</taxon>
        <taxon>PACMAD clade</taxon>
        <taxon>Arundinoideae</taxon>
        <taxon>Arundineae</taxon>
        <taxon>Arundo</taxon>
    </lineage>
</organism>
<name>A0A0A9E610_ARUDO</name>
<reference evidence="1" key="1">
    <citation type="submission" date="2014-09" db="EMBL/GenBank/DDBJ databases">
        <authorList>
            <person name="Magalhaes I.L.F."/>
            <person name="Oliveira U."/>
            <person name="Santos F.R."/>
            <person name="Vidigal T.H.D.A."/>
            <person name="Brescovit A.D."/>
            <person name="Santos A.J."/>
        </authorList>
    </citation>
    <scope>NUCLEOTIDE SEQUENCE</scope>
    <source>
        <tissue evidence="1">Shoot tissue taken approximately 20 cm above the soil surface</tissue>
    </source>
</reference>
<dbReference type="EMBL" id="GBRH01201706">
    <property type="protein sequence ID" value="JAD96189.1"/>
    <property type="molecule type" value="Transcribed_RNA"/>
</dbReference>
<dbReference type="AlphaFoldDB" id="A0A0A9E610"/>
<sequence length="41" mass="4988">MNMKMNFLSVRMRKKEMVLLPKAIPQKRLLPSKFLNYHLKN</sequence>
<evidence type="ECO:0000313" key="1">
    <source>
        <dbReference type="EMBL" id="JAD96189.1"/>
    </source>
</evidence>
<proteinExistence type="predicted"/>
<protein>
    <submittedName>
        <fullName evidence="1">Uncharacterized protein</fullName>
    </submittedName>
</protein>